<feature type="domain" description="Fibronectin type-III" evidence="2">
    <location>
        <begin position="417"/>
        <end position="511"/>
    </location>
</feature>
<dbReference type="CDD" id="cd00063">
    <property type="entry name" value="FN3"/>
    <property type="match status" value="1"/>
</dbReference>
<feature type="region of interest" description="Disordered" evidence="1">
    <location>
        <begin position="595"/>
        <end position="627"/>
    </location>
</feature>
<comment type="caution">
    <text evidence="3">The sequence shown here is derived from an EMBL/GenBank/DDBJ whole genome shotgun (WGS) entry which is preliminary data.</text>
</comment>
<evidence type="ECO:0000256" key="1">
    <source>
        <dbReference type="SAM" id="MobiDB-lite"/>
    </source>
</evidence>
<dbReference type="EMBL" id="QUSF01000119">
    <property type="protein sequence ID" value="RLV90739.1"/>
    <property type="molecule type" value="Genomic_DNA"/>
</dbReference>
<dbReference type="InterPro" id="IPR013783">
    <property type="entry name" value="Ig-like_fold"/>
</dbReference>
<feature type="compositionally biased region" description="Low complexity" evidence="1">
    <location>
        <begin position="650"/>
        <end position="665"/>
    </location>
</feature>
<feature type="region of interest" description="Disordered" evidence="1">
    <location>
        <begin position="648"/>
        <end position="684"/>
    </location>
</feature>
<sequence length="779" mass="84260">MHGMELGCRSLQPLPCPAGTLAAHDVSCWKKCNTHKPFHCSWPPLGPAGNTSYTLNLCFEKRRLCRWFEVGSVTSYSPSHRQVYIFDNTTAWVEARWGDQVRRTPNHTLHLNEAVKLDPPPTRMPFSKTGGQLRVRVPRPQCHGLEQPPQHEARFWRVGDSSWTQVTCETVMVTAEEDSVTCALGVNGTFVVQLRHKPPHWSSYWSDWSSNISVPEGEEEERSLPVLKEQRDVTYRLDVNMLACGCAESDEEDRVVLGGEVTEHNLTLSGAEYEILLSAVNAAGPGPARQLRVPAEQHADLGFKEISVAGSAVTAQWEAPVPGDAFCFEQQTLPEPPKQGVCTQQEFPANSIHVQRGKGAPQNPAVPPPAVRGSDQHPRSSPGELGAPGCHRLAVHGWDAERGWATFALWHRYASNDSLDVPFTISTGEAAVVLRWEPSPRAACPGALAKYLVCHVAEGDTVTYSEVDATATNYTLQNLQPGTGYRVGVWEVTEDSERTCSAWWPFQTKALGPQGAPWRGNLKYLGISLGLPAAAAIYHLSKRRARRLLFPPLPKPVGAKAIQFSAGEMSQGQHRTGLLEPSERFNPAELLLMEPNPSEETTDTGTQTAGPLPAVSQPGPALEKPAAVVMSPAGCGEELPFAYRRQDMLSPVGSSPSGSTSCTGHPPREEEEEEEEEEGRQGLHQPLIPIALLISDKPIIIRGEEGWDPSPEKSVPQPSAGCSGGDGHGGVPWNEGCLCGTLSAQSVGGTATFRGGFGFQGTEGNTSGCSIAPGQVLAT</sequence>
<protein>
    <recommendedName>
        <fullName evidence="2">Fibronectin type-III domain-containing protein</fullName>
    </recommendedName>
</protein>
<evidence type="ECO:0000259" key="2">
    <source>
        <dbReference type="PROSITE" id="PS50853"/>
    </source>
</evidence>
<dbReference type="SUPFAM" id="SSF49265">
    <property type="entry name" value="Fibronectin type III"/>
    <property type="match status" value="1"/>
</dbReference>
<reference evidence="3 4" key="1">
    <citation type="journal article" date="2018" name="Proc. R. Soc. B">
        <title>A non-coding region near Follistatin controls head colour polymorphism in the Gouldian finch.</title>
        <authorList>
            <person name="Toomey M.B."/>
            <person name="Marques C.I."/>
            <person name="Andrade P."/>
            <person name="Araujo P.M."/>
            <person name="Sabatino S."/>
            <person name="Gazda M.A."/>
            <person name="Afonso S."/>
            <person name="Lopes R.J."/>
            <person name="Corbo J.C."/>
            <person name="Carneiro M."/>
        </authorList>
    </citation>
    <scope>NUCLEOTIDE SEQUENCE [LARGE SCALE GENOMIC DNA]</scope>
    <source>
        <strain evidence="3">Red01</strain>
        <tissue evidence="3">Muscle</tissue>
    </source>
</reference>
<evidence type="ECO:0000313" key="3">
    <source>
        <dbReference type="EMBL" id="RLV90739.1"/>
    </source>
</evidence>
<evidence type="ECO:0000313" key="4">
    <source>
        <dbReference type="Proteomes" id="UP000276834"/>
    </source>
</evidence>
<feature type="compositionally biased region" description="Acidic residues" evidence="1">
    <location>
        <begin position="669"/>
        <end position="678"/>
    </location>
</feature>
<dbReference type="PROSITE" id="PS50853">
    <property type="entry name" value="FN3"/>
    <property type="match status" value="1"/>
</dbReference>
<dbReference type="Proteomes" id="UP000276834">
    <property type="component" value="Unassembled WGS sequence"/>
</dbReference>
<name>A0A3L8RYL4_CHLGU</name>
<dbReference type="OrthoDB" id="8945484at2759"/>
<accession>A0A3L8RYL4</accession>
<dbReference type="InterPro" id="IPR003961">
    <property type="entry name" value="FN3_dom"/>
</dbReference>
<gene>
    <name evidence="3" type="ORF">DV515_00014330</name>
</gene>
<dbReference type="SMART" id="SM00060">
    <property type="entry name" value="FN3"/>
    <property type="match status" value="2"/>
</dbReference>
<dbReference type="Gene3D" id="2.60.40.10">
    <property type="entry name" value="Immunoglobulins"/>
    <property type="match status" value="2"/>
</dbReference>
<organism evidence="3 4">
    <name type="scientific">Chloebia gouldiae</name>
    <name type="common">Gouldian finch</name>
    <name type="synonym">Erythrura gouldiae</name>
    <dbReference type="NCBI Taxonomy" id="44316"/>
    <lineage>
        <taxon>Eukaryota</taxon>
        <taxon>Metazoa</taxon>
        <taxon>Chordata</taxon>
        <taxon>Craniata</taxon>
        <taxon>Vertebrata</taxon>
        <taxon>Euteleostomi</taxon>
        <taxon>Archelosauria</taxon>
        <taxon>Archosauria</taxon>
        <taxon>Dinosauria</taxon>
        <taxon>Saurischia</taxon>
        <taxon>Theropoda</taxon>
        <taxon>Coelurosauria</taxon>
        <taxon>Aves</taxon>
        <taxon>Neognathae</taxon>
        <taxon>Neoaves</taxon>
        <taxon>Telluraves</taxon>
        <taxon>Australaves</taxon>
        <taxon>Passeriformes</taxon>
        <taxon>Passeroidea</taxon>
        <taxon>Passeridae</taxon>
        <taxon>Chloebia</taxon>
    </lineage>
</organism>
<feature type="region of interest" description="Disordered" evidence="1">
    <location>
        <begin position="708"/>
        <end position="727"/>
    </location>
</feature>
<dbReference type="Pfam" id="PF00041">
    <property type="entry name" value="fn3"/>
    <property type="match status" value="1"/>
</dbReference>
<keyword evidence="4" id="KW-1185">Reference proteome</keyword>
<feature type="region of interest" description="Disordered" evidence="1">
    <location>
        <begin position="354"/>
        <end position="387"/>
    </location>
</feature>
<dbReference type="InterPro" id="IPR036116">
    <property type="entry name" value="FN3_sf"/>
</dbReference>
<dbReference type="AlphaFoldDB" id="A0A3L8RYL4"/>
<proteinExistence type="predicted"/>